<dbReference type="SMART" id="SM00382">
    <property type="entry name" value="AAA"/>
    <property type="match status" value="1"/>
</dbReference>
<feature type="binding site" evidence="9">
    <location>
        <begin position="390"/>
        <end position="397"/>
    </location>
    <ligand>
        <name>ATP</name>
        <dbReference type="ChEBI" id="CHEBI:30616"/>
    </ligand>
</feature>
<keyword evidence="4 9" id="KW-0067">ATP-binding</keyword>
<evidence type="ECO:0000256" key="1">
    <source>
        <dbReference type="ARBA" id="ARBA00022490"/>
    </source>
</evidence>
<dbReference type="InterPro" id="IPR003960">
    <property type="entry name" value="ATPase_AAA_CS"/>
</dbReference>
<keyword evidence="3 9" id="KW-0547">Nucleotide-binding</keyword>
<dbReference type="GO" id="GO:0005524">
    <property type="term" value="F:ATP binding"/>
    <property type="evidence" value="ECO:0007669"/>
    <property type="project" value="UniProtKB-UniRule"/>
</dbReference>
<evidence type="ECO:0000259" key="12">
    <source>
        <dbReference type="SMART" id="SM00382"/>
    </source>
</evidence>
<dbReference type="FunFam" id="3.40.50.300:FF:000093">
    <property type="entry name" value="Fidgetin-like 1"/>
    <property type="match status" value="1"/>
</dbReference>
<evidence type="ECO:0000256" key="5">
    <source>
        <dbReference type="ARBA" id="ARBA00023136"/>
    </source>
</evidence>
<keyword evidence="11" id="KW-1133">Transmembrane helix</keyword>
<dbReference type="InterPro" id="IPR007330">
    <property type="entry name" value="MIT_dom"/>
</dbReference>
<feature type="intramembrane region" description="Helical" evidence="9">
    <location>
        <begin position="41"/>
        <end position="61"/>
    </location>
</feature>
<feature type="domain" description="MIT" evidence="13">
    <location>
        <begin position="113"/>
        <end position="206"/>
    </location>
</feature>
<dbReference type="GO" id="GO:0005737">
    <property type="term" value="C:cytoplasm"/>
    <property type="evidence" value="ECO:0007669"/>
    <property type="project" value="UniProtKB-UniRule"/>
</dbReference>
<dbReference type="Pfam" id="PF00004">
    <property type="entry name" value="AAA"/>
    <property type="match status" value="1"/>
</dbReference>
<keyword evidence="6 9" id="KW-0206">Cytoskeleton</keyword>
<dbReference type="FunFam" id="1.20.58.80:FF:000006">
    <property type="entry name" value="Spastin"/>
    <property type="match status" value="1"/>
</dbReference>
<evidence type="ECO:0000256" key="10">
    <source>
        <dbReference type="SAM" id="MobiDB-lite"/>
    </source>
</evidence>
<dbReference type="Gene3D" id="3.40.50.300">
    <property type="entry name" value="P-loop containing nucleotide triphosphate hydrolases"/>
    <property type="match status" value="1"/>
</dbReference>
<name>A0A1S3IRB7_LINAN</name>
<dbReference type="GO" id="GO:0005874">
    <property type="term" value="C:microtubule"/>
    <property type="evidence" value="ECO:0007669"/>
    <property type="project" value="UniProtKB-UniRule"/>
</dbReference>
<evidence type="ECO:0000256" key="7">
    <source>
        <dbReference type="ARBA" id="ARBA00023235"/>
    </source>
</evidence>
<feature type="compositionally biased region" description="Basic and acidic residues" evidence="10">
    <location>
        <begin position="13"/>
        <end position="23"/>
    </location>
</feature>
<dbReference type="InterPro" id="IPR003593">
    <property type="entry name" value="AAA+_ATPase"/>
</dbReference>
<keyword evidence="11" id="KW-0812">Transmembrane</keyword>
<evidence type="ECO:0000256" key="2">
    <source>
        <dbReference type="ARBA" id="ARBA00022701"/>
    </source>
</evidence>
<dbReference type="Gene3D" id="1.20.58.80">
    <property type="entry name" value="Phosphotransferase system, lactose/cellobiose-type IIA subunit"/>
    <property type="match status" value="1"/>
</dbReference>
<feature type="region of interest" description="Disordered" evidence="10">
    <location>
        <begin position="215"/>
        <end position="323"/>
    </location>
</feature>
<feature type="topological domain" description="Cytoplasmic" evidence="9">
    <location>
        <begin position="62"/>
        <end position="625"/>
    </location>
</feature>
<dbReference type="InterPro" id="IPR050304">
    <property type="entry name" value="MT-severing_AAA_ATPase"/>
</dbReference>
<comment type="catalytic activity">
    <reaction evidence="8 9">
        <text>n ATP + n H2O + a microtubule = n ADP + n phosphate + (n+1) alpha/beta tubulin heterodimers.</text>
        <dbReference type="EC" id="5.6.1.1"/>
    </reaction>
</comment>
<dbReference type="GO" id="GO:0031117">
    <property type="term" value="P:positive regulation of microtubule depolymerization"/>
    <property type="evidence" value="ECO:0007669"/>
    <property type="project" value="UniProtKB-UniRule"/>
</dbReference>
<evidence type="ECO:0000313" key="14">
    <source>
        <dbReference type="Proteomes" id="UP000085678"/>
    </source>
</evidence>
<feature type="compositionally biased region" description="Polar residues" evidence="10">
    <location>
        <begin position="305"/>
        <end position="323"/>
    </location>
</feature>
<dbReference type="GO" id="GO:0008017">
    <property type="term" value="F:microtubule binding"/>
    <property type="evidence" value="ECO:0007669"/>
    <property type="project" value="UniProtKB-UniRule"/>
</dbReference>
<dbReference type="PROSITE" id="PS00674">
    <property type="entry name" value="AAA"/>
    <property type="match status" value="1"/>
</dbReference>
<dbReference type="InterPro" id="IPR017179">
    <property type="entry name" value="Spastin"/>
</dbReference>
<dbReference type="AlphaFoldDB" id="A0A1S3IRB7"/>
<evidence type="ECO:0000256" key="4">
    <source>
        <dbReference type="ARBA" id="ARBA00022840"/>
    </source>
</evidence>
<organism evidence="14 15">
    <name type="scientific">Lingula anatina</name>
    <name type="common">Brachiopod</name>
    <name type="synonym">Lingula unguis</name>
    <dbReference type="NCBI Taxonomy" id="7574"/>
    <lineage>
        <taxon>Eukaryota</taxon>
        <taxon>Metazoa</taxon>
        <taxon>Spiralia</taxon>
        <taxon>Lophotrochozoa</taxon>
        <taxon>Brachiopoda</taxon>
        <taxon>Linguliformea</taxon>
        <taxon>Lingulata</taxon>
        <taxon>Lingulida</taxon>
        <taxon>Linguloidea</taxon>
        <taxon>Lingulidae</taxon>
        <taxon>Lingula</taxon>
    </lineage>
</organism>
<dbReference type="GeneID" id="106166151"/>
<feature type="compositionally biased region" description="Basic residues" evidence="10">
    <location>
        <begin position="1"/>
        <end position="12"/>
    </location>
</feature>
<dbReference type="Proteomes" id="UP000085678">
    <property type="component" value="Unplaced"/>
</dbReference>
<dbReference type="GO" id="GO:0016887">
    <property type="term" value="F:ATP hydrolysis activity"/>
    <property type="evidence" value="ECO:0007669"/>
    <property type="project" value="InterPro"/>
</dbReference>
<dbReference type="HAMAP" id="MF_03021">
    <property type="entry name" value="Spastin"/>
    <property type="match status" value="1"/>
</dbReference>
<reference evidence="15" key="1">
    <citation type="submission" date="2025-08" db="UniProtKB">
        <authorList>
            <consortium name="RefSeq"/>
        </authorList>
    </citation>
    <scope>IDENTIFICATION</scope>
    <source>
        <tissue evidence="15">Gonads</tissue>
    </source>
</reference>
<dbReference type="SMART" id="SM00745">
    <property type="entry name" value="MIT"/>
    <property type="match status" value="1"/>
</dbReference>
<feature type="region of interest" description="Disordered" evidence="10">
    <location>
        <begin position="1"/>
        <end position="25"/>
    </location>
</feature>
<evidence type="ECO:0000259" key="13">
    <source>
        <dbReference type="SMART" id="SM00745"/>
    </source>
</evidence>
<dbReference type="PANTHER" id="PTHR23074:SF86">
    <property type="entry name" value="SPASTIN"/>
    <property type="match status" value="1"/>
</dbReference>
<keyword evidence="7 9" id="KW-0413">Isomerase</keyword>
<evidence type="ECO:0000313" key="15">
    <source>
        <dbReference type="RefSeq" id="XP_013400069.1"/>
    </source>
</evidence>
<accession>A0A1S3IRB7</accession>
<feature type="topological domain" description="Cytoplasmic" evidence="9">
    <location>
        <begin position="1"/>
        <end position="40"/>
    </location>
</feature>
<evidence type="ECO:0000256" key="9">
    <source>
        <dbReference type="HAMAP-Rule" id="MF_03021"/>
    </source>
</evidence>
<proteinExistence type="inferred from homology"/>
<protein>
    <recommendedName>
        <fullName evidence="9">Spastin</fullName>
        <ecNumber evidence="9">5.6.1.1</ecNumber>
    </recommendedName>
</protein>
<keyword evidence="5 9" id="KW-0472">Membrane</keyword>
<comment type="subunit">
    <text evidence="9">Homohexamer. The homohexamer is stabilized by ATP-binding. The homohexamer may adopt a ring conformation through which microtubules pass prior to being severed. Interacts with microtubules.</text>
</comment>
<dbReference type="Pfam" id="PF17862">
    <property type="entry name" value="AAA_lid_3"/>
    <property type="match status" value="1"/>
</dbReference>
<dbReference type="GO" id="GO:0051013">
    <property type="term" value="P:microtubule severing"/>
    <property type="evidence" value="ECO:0007669"/>
    <property type="project" value="UniProtKB-UniRule"/>
</dbReference>
<feature type="domain" description="AAA+ ATPase" evidence="12">
    <location>
        <begin position="382"/>
        <end position="518"/>
    </location>
</feature>
<gene>
    <name evidence="15" type="primary">LOC106166151</name>
</gene>
<dbReference type="GO" id="GO:0034214">
    <property type="term" value="P:protein hexamerization"/>
    <property type="evidence" value="ECO:0007669"/>
    <property type="project" value="UniProtKB-UniRule"/>
</dbReference>
<evidence type="ECO:0000256" key="8">
    <source>
        <dbReference type="ARBA" id="ARBA00036378"/>
    </source>
</evidence>
<dbReference type="GO" id="GO:0016020">
    <property type="term" value="C:membrane"/>
    <property type="evidence" value="ECO:0007669"/>
    <property type="project" value="UniProtKB-SubCell"/>
</dbReference>
<dbReference type="Gene3D" id="1.10.8.60">
    <property type="match status" value="1"/>
</dbReference>
<keyword evidence="1 9" id="KW-0963">Cytoplasm</keyword>
<dbReference type="CDD" id="cd02679">
    <property type="entry name" value="MIT_spastin"/>
    <property type="match status" value="1"/>
</dbReference>
<keyword evidence="2 9" id="KW-0493">Microtubule</keyword>
<dbReference type="GO" id="GO:0005813">
    <property type="term" value="C:centrosome"/>
    <property type="evidence" value="ECO:0007669"/>
    <property type="project" value="UniProtKB-SubCell"/>
</dbReference>
<dbReference type="SUPFAM" id="SSF52540">
    <property type="entry name" value="P-loop containing nucleoside triphosphate hydrolases"/>
    <property type="match status" value="1"/>
</dbReference>
<dbReference type="InterPro" id="IPR041569">
    <property type="entry name" value="AAA_lid_3"/>
</dbReference>
<dbReference type="InterPro" id="IPR003959">
    <property type="entry name" value="ATPase_AAA_core"/>
</dbReference>
<evidence type="ECO:0000256" key="3">
    <source>
        <dbReference type="ARBA" id="ARBA00022741"/>
    </source>
</evidence>
<keyword evidence="14" id="KW-1185">Reference proteome</keyword>
<dbReference type="FunFam" id="1.10.8.60:FF:000022">
    <property type="entry name" value="Fidgetin like 1"/>
    <property type="match status" value="1"/>
</dbReference>
<evidence type="ECO:0000256" key="6">
    <source>
        <dbReference type="ARBA" id="ARBA00023212"/>
    </source>
</evidence>
<dbReference type="GO" id="GO:0005819">
    <property type="term" value="C:spindle"/>
    <property type="evidence" value="ECO:0007669"/>
    <property type="project" value="UniProtKB-UniRule"/>
</dbReference>
<dbReference type="GO" id="GO:0008568">
    <property type="term" value="F:microtubule severing ATPase activity"/>
    <property type="evidence" value="ECO:0007669"/>
    <property type="project" value="UniProtKB-UniRule"/>
</dbReference>
<dbReference type="OrthoDB" id="10251136at2759"/>
<dbReference type="RefSeq" id="XP_013400069.1">
    <property type="nucleotide sequence ID" value="XM_013544615.1"/>
</dbReference>
<feature type="compositionally biased region" description="Polar residues" evidence="10">
    <location>
        <begin position="273"/>
        <end position="291"/>
    </location>
</feature>
<evidence type="ECO:0000256" key="11">
    <source>
        <dbReference type="SAM" id="Phobius"/>
    </source>
</evidence>
<comment type="subcellular location">
    <subcellularLocation>
        <location evidence="9">Membrane</location>
        <topology evidence="9">Peripheral membrane protein</topology>
    </subcellularLocation>
    <subcellularLocation>
        <location evidence="9">Cytoplasm</location>
        <location evidence="9">Cytoskeleton</location>
        <location evidence="9">Microtubule organizing center</location>
        <location evidence="9">Centrosome</location>
    </subcellularLocation>
    <subcellularLocation>
        <location evidence="9">Cytoplasm</location>
        <location evidence="9">Cytoskeleton</location>
    </subcellularLocation>
    <text evidence="9">Forms an intramembrane hairpin-like structure in the membrane.</text>
</comment>
<dbReference type="EC" id="5.6.1.1" evidence="9"/>
<comment type="function">
    <text evidence="9">ATP-dependent microtubule severing protein. Microtubule severing may promote reorganization of cellular microtubule arrays and the release of microtubules from the microtubule organizing center following nucleation.</text>
</comment>
<comment type="similarity">
    <text evidence="9">Belongs to the AAA ATPase family. Spastin subfamily.</text>
</comment>
<feature type="transmembrane region" description="Helical" evidence="11">
    <location>
        <begin position="36"/>
        <end position="62"/>
    </location>
</feature>
<dbReference type="InterPro" id="IPR027417">
    <property type="entry name" value="P-loop_NTPase"/>
</dbReference>
<dbReference type="PANTHER" id="PTHR23074">
    <property type="entry name" value="AAA DOMAIN-CONTAINING"/>
    <property type="match status" value="1"/>
</dbReference>
<sequence length="625" mass="69726">MHRKGSGRPFGRKKQENKPKVAERTSYSCHTRNIRVVAYPVVLLFHLIRALAFQLWLLLVFACNTTSRLLPRKYNHLNRQDSATSDIQEVVTMSNGTPSNPGTGPAEPVLSRQKQHHRKAFEYISKALKIDEEETTYQFEGTVMAQKRAFRARKEQAVDLYRKGITELEKGIAVQLKGQGEAWDRARNLQSKMLTNLVMAQDRLDVLEKALRTDDYMPSPGAGPPGERGAGVLNTPTPGASGGKPVPTTASPCSVAEKKTAPSRRIPTKGHAKSNSLPRVGQRNVSPSTSPRPGAGTRNRRKGSLNIQQRRSQQNKNVNFNSENFKNVDKRLAQSLLDEIVDQGPAVSFSDIAGQSVSKQALQEIVILPSLRPELFTGLRAPARGLLLFGPPGNGKTMLAKAVANESHSTFFSISSSSLTSKYVGESEKLVRALFALARELQPSIVFIDEIDSMLCERKEGEQDYSRRIKTEFLVQFDGVTSNSEDRILIMGATNRPQELDDAVLRRFPKRIYVGMPDFETRRGMLTHLLSKHNNPLTMDEIDRLARSCEGYSGSDMNALAKDAALGPIRELNPNDVRTMDASQIRNIRLSDFEHSLRKIRCSVPQRTLQAYESWNREYGDMSAL</sequence>